<reference evidence="2" key="1">
    <citation type="journal article" date="2019" name="Int. J. Syst. Evol. Microbiol.">
        <title>The Global Catalogue of Microorganisms (GCM) 10K type strain sequencing project: providing services to taxonomists for standard genome sequencing and annotation.</title>
        <authorList>
            <consortium name="The Broad Institute Genomics Platform"/>
            <consortium name="The Broad Institute Genome Sequencing Center for Infectious Disease"/>
            <person name="Wu L."/>
            <person name="Ma J."/>
        </authorList>
    </citation>
    <scope>NUCLEOTIDE SEQUENCE [LARGE SCALE GENOMIC DNA]</scope>
    <source>
        <strain evidence="2">KCTC 33575</strain>
    </source>
</reference>
<dbReference type="Proteomes" id="UP001597519">
    <property type="component" value="Unassembled WGS sequence"/>
</dbReference>
<dbReference type="Gene3D" id="3.30.2310.20">
    <property type="entry name" value="RelE-like"/>
    <property type="match status" value="1"/>
</dbReference>
<dbReference type="InterPro" id="IPR035093">
    <property type="entry name" value="RelE/ParE_toxin_dom_sf"/>
</dbReference>
<evidence type="ECO:0000313" key="1">
    <source>
        <dbReference type="EMBL" id="MFD2831045.1"/>
    </source>
</evidence>
<name>A0ABW5WXC1_9STAP</name>
<accession>A0ABW5WXC1</accession>
<sequence>MYELQFTQYSQAELDKLDGSKKIFVYKAFQRIKIRGMEAGQPLSGELNQCRKLKNNKLGLRIVFREVNDKIEVIEIVAIGNRSDKEVYKNSIKRLRDV</sequence>
<dbReference type="RefSeq" id="WP_377774654.1">
    <property type="nucleotide sequence ID" value="NZ_JBHUOQ010000004.1"/>
</dbReference>
<dbReference type="SUPFAM" id="SSF143011">
    <property type="entry name" value="RelE-like"/>
    <property type="match status" value="1"/>
</dbReference>
<dbReference type="EMBL" id="JBHUOQ010000004">
    <property type="protein sequence ID" value="MFD2831045.1"/>
    <property type="molecule type" value="Genomic_DNA"/>
</dbReference>
<protein>
    <submittedName>
        <fullName evidence="1">Type II toxin-antitoxin system RelE/ParE family toxin</fullName>
    </submittedName>
</protein>
<organism evidence="1 2">
    <name type="scientific">Corticicoccus populi</name>
    <dbReference type="NCBI Taxonomy" id="1812821"/>
    <lineage>
        <taxon>Bacteria</taxon>
        <taxon>Bacillati</taxon>
        <taxon>Bacillota</taxon>
        <taxon>Bacilli</taxon>
        <taxon>Bacillales</taxon>
        <taxon>Staphylococcaceae</taxon>
        <taxon>Corticicoccus</taxon>
    </lineage>
</organism>
<gene>
    <name evidence="1" type="ORF">ACFSX4_11275</name>
</gene>
<proteinExistence type="predicted"/>
<comment type="caution">
    <text evidence="1">The sequence shown here is derived from an EMBL/GenBank/DDBJ whole genome shotgun (WGS) entry which is preliminary data.</text>
</comment>
<keyword evidence="2" id="KW-1185">Reference proteome</keyword>
<evidence type="ECO:0000313" key="2">
    <source>
        <dbReference type="Proteomes" id="UP001597519"/>
    </source>
</evidence>